<feature type="transmembrane region" description="Helical" evidence="1">
    <location>
        <begin position="12"/>
        <end position="39"/>
    </location>
</feature>
<dbReference type="EMBL" id="GGEC01051450">
    <property type="protein sequence ID" value="MBX31934.1"/>
    <property type="molecule type" value="Transcribed_RNA"/>
</dbReference>
<proteinExistence type="predicted"/>
<evidence type="ECO:0000313" key="2">
    <source>
        <dbReference type="EMBL" id="MBX31934.1"/>
    </source>
</evidence>
<accession>A0A2P2MNX4</accession>
<protein>
    <submittedName>
        <fullName evidence="2">Uncharacterized protein</fullName>
    </submittedName>
</protein>
<dbReference type="AlphaFoldDB" id="A0A2P2MNX4"/>
<name>A0A2P2MNX4_RHIMU</name>
<keyword evidence="1" id="KW-1133">Transmembrane helix</keyword>
<keyword evidence="1" id="KW-0472">Membrane</keyword>
<sequence length="124" mass="14490">MPHTHIVWQLDFFLLSYFLVGQYCIFICVCTGACIILLIRTQTCVGECDLSSLWWRLDGNKVPGFIVQSIGFSKFRLIFLPNLESGSDFLRNWIKYSAGILKAWKQHCMCRKFHMCHFKSIDLM</sequence>
<organism evidence="2">
    <name type="scientific">Rhizophora mucronata</name>
    <name type="common">Asiatic mangrove</name>
    <dbReference type="NCBI Taxonomy" id="61149"/>
    <lineage>
        <taxon>Eukaryota</taxon>
        <taxon>Viridiplantae</taxon>
        <taxon>Streptophyta</taxon>
        <taxon>Embryophyta</taxon>
        <taxon>Tracheophyta</taxon>
        <taxon>Spermatophyta</taxon>
        <taxon>Magnoliopsida</taxon>
        <taxon>eudicotyledons</taxon>
        <taxon>Gunneridae</taxon>
        <taxon>Pentapetalae</taxon>
        <taxon>rosids</taxon>
        <taxon>fabids</taxon>
        <taxon>Malpighiales</taxon>
        <taxon>Rhizophoraceae</taxon>
        <taxon>Rhizophora</taxon>
    </lineage>
</organism>
<reference evidence="2" key="1">
    <citation type="submission" date="2018-02" db="EMBL/GenBank/DDBJ databases">
        <title>Rhizophora mucronata_Transcriptome.</title>
        <authorList>
            <person name="Meera S.P."/>
            <person name="Sreeshan A."/>
            <person name="Augustine A."/>
        </authorList>
    </citation>
    <scope>NUCLEOTIDE SEQUENCE</scope>
    <source>
        <tissue evidence="2">Leaf</tissue>
    </source>
</reference>
<evidence type="ECO:0000256" key="1">
    <source>
        <dbReference type="SAM" id="Phobius"/>
    </source>
</evidence>
<keyword evidence="1" id="KW-0812">Transmembrane</keyword>